<organism evidence="1 2">
    <name type="scientific">Trichonephila inaurata madagascariensis</name>
    <dbReference type="NCBI Taxonomy" id="2747483"/>
    <lineage>
        <taxon>Eukaryota</taxon>
        <taxon>Metazoa</taxon>
        <taxon>Ecdysozoa</taxon>
        <taxon>Arthropoda</taxon>
        <taxon>Chelicerata</taxon>
        <taxon>Arachnida</taxon>
        <taxon>Araneae</taxon>
        <taxon>Araneomorphae</taxon>
        <taxon>Entelegynae</taxon>
        <taxon>Araneoidea</taxon>
        <taxon>Nephilidae</taxon>
        <taxon>Trichonephila</taxon>
        <taxon>Trichonephila inaurata</taxon>
    </lineage>
</organism>
<dbReference type="Proteomes" id="UP000886998">
    <property type="component" value="Unassembled WGS sequence"/>
</dbReference>
<protein>
    <submittedName>
        <fullName evidence="1">Pro-Pol polyprotein</fullName>
    </submittedName>
</protein>
<dbReference type="EMBL" id="BMAV01009887">
    <property type="protein sequence ID" value="GFY54490.1"/>
    <property type="molecule type" value="Genomic_DNA"/>
</dbReference>
<dbReference type="PANTHER" id="PTHR47331">
    <property type="entry name" value="PHD-TYPE DOMAIN-CONTAINING PROTEIN"/>
    <property type="match status" value="1"/>
</dbReference>
<proteinExistence type="predicted"/>
<evidence type="ECO:0000313" key="2">
    <source>
        <dbReference type="Proteomes" id="UP000886998"/>
    </source>
</evidence>
<reference evidence="1" key="1">
    <citation type="submission" date="2020-08" db="EMBL/GenBank/DDBJ databases">
        <title>Multicomponent nature underlies the extraordinary mechanical properties of spider dragline silk.</title>
        <authorList>
            <person name="Kono N."/>
            <person name="Nakamura H."/>
            <person name="Mori M."/>
            <person name="Yoshida Y."/>
            <person name="Ohtoshi R."/>
            <person name="Malay A.D."/>
            <person name="Moran D.A.P."/>
            <person name="Tomita M."/>
            <person name="Numata K."/>
            <person name="Arakawa K."/>
        </authorList>
    </citation>
    <scope>NUCLEOTIDE SEQUENCE</scope>
</reference>
<name>A0A8X6XKY0_9ARAC</name>
<accession>A0A8X6XKY0</accession>
<sequence length="254" mass="29917">MGKVPGLKRKDTSAHLVTSLLIKKNSSIADLWEMEILGIMDPAETKSKEEMKKNAEEHFMKTLDRDEKGRYIVKLSWIEAKKIVQDNRAVVEQRYFRTSQQLKVEEWRKLEIFLQEKLGNLPETCNLADLSSRGCPVQGFLKSRWWEGPQWLKLPEEDWPVTASQCNLEEILKERKKSIVLSVNSVNLDKKWYLYKFSKYTQIVRLLPWMLRFVENCQHPDKRVTSHLTVSELDAAEKVLVKIVQQETLRKMKR</sequence>
<evidence type="ECO:0000313" key="1">
    <source>
        <dbReference type="EMBL" id="GFY54490.1"/>
    </source>
</evidence>
<comment type="caution">
    <text evidence="1">The sequence shown here is derived from an EMBL/GenBank/DDBJ whole genome shotgun (WGS) entry which is preliminary data.</text>
</comment>
<dbReference type="OrthoDB" id="6763258at2759"/>
<gene>
    <name evidence="1" type="primary">Fcan01_26016</name>
    <name evidence="1" type="ORF">TNIN_46641</name>
</gene>
<keyword evidence="2" id="KW-1185">Reference proteome</keyword>
<dbReference type="AlphaFoldDB" id="A0A8X6XKY0"/>